<gene>
    <name evidence="1" type="ORF">MNBD_ALPHA04-1622</name>
</gene>
<proteinExistence type="predicted"/>
<sequence>MTGLLTQKTTNTPNMIAYAYAAEEDRCATRYGVAIPARLRFSCSSSFTVEVTNISLAGFACDALLTMHPGTRCWLTLPGLGAMEAETVRNDERGLGCAFTKLMSPAVIDRFVARYPEKDVEEA</sequence>
<dbReference type="Gene3D" id="2.40.10.220">
    <property type="entry name" value="predicted glycosyltransferase like domains"/>
    <property type="match status" value="1"/>
</dbReference>
<evidence type="ECO:0008006" key="2">
    <source>
        <dbReference type="Google" id="ProtNLM"/>
    </source>
</evidence>
<name>A0A3B0TFT0_9ZZZZ</name>
<evidence type="ECO:0000313" key="1">
    <source>
        <dbReference type="EMBL" id="VAW05836.1"/>
    </source>
</evidence>
<dbReference type="SUPFAM" id="SSF141371">
    <property type="entry name" value="PilZ domain-like"/>
    <property type="match status" value="1"/>
</dbReference>
<protein>
    <recommendedName>
        <fullName evidence="2">PilZ domain-containing protein</fullName>
    </recommendedName>
</protein>
<organism evidence="1">
    <name type="scientific">hydrothermal vent metagenome</name>
    <dbReference type="NCBI Taxonomy" id="652676"/>
    <lineage>
        <taxon>unclassified sequences</taxon>
        <taxon>metagenomes</taxon>
        <taxon>ecological metagenomes</taxon>
    </lineage>
</organism>
<dbReference type="AlphaFoldDB" id="A0A3B0TFT0"/>
<dbReference type="EMBL" id="UOEF01000449">
    <property type="protein sequence ID" value="VAW05836.1"/>
    <property type="molecule type" value="Genomic_DNA"/>
</dbReference>
<accession>A0A3B0TFT0</accession>
<reference evidence="1" key="1">
    <citation type="submission" date="2018-06" db="EMBL/GenBank/DDBJ databases">
        <authorList>
            <person name="Zhirakovskaya E."/>
        </authorList>
    </citation>
    <scope>NUCLEOTIDE SEQUENCE</scope>
</reference>